<dbReference type="STRING" id="745366.GA0070213_106362"/>
<dbReference type="Proteomes" id="UP000199360">
    <property type="component" value="Unassembled WGS sequence"/>
</dbReference>
<evidence type="ECO:0000313" key="2">
    <source>
        <dbReference type="Proteomes" id="UP000199360"/>
    </source>
</evidence>
<dbReference type="AlphaFoldDB" id="A0A1C5IRH1"/>
<gene>
    <name evidence="1" type="ORF">GA0070213_106362</name>
</gene>
<keyword evidence="2" id="KW-1185">Reference proteome</keyword>
<organism evidence="1 2">
    <name type="scientific">Micromonospora humi</name>
    <dbReference type="NCBI Taxonomy" id="745366"/>
    <lineage>
        <taxon>Bacteria</taxon>
        <taxon>Bacillati</taxon>
        <taxon>Actinomycetota</taxon>
        <taxon>Actinomycetes</taxon>
        <taxon>Micromonosporales</taxon>
        <taxon>Micromonosporaceae</taxon>
        <taxon>Micromonospora</taxon>
    </lineage>
</organism>
<sequence length="46" mass="5316">MPPCDVTPIPDKMLTAEITKRARQAMEREFFRLTSPTSIPAVWRAR</sequence>
<proteinExistence type="predicted"/>
<accession>A0A1C5IRH1</accession>
<dbReference type="EMBL" id="FMDM01000006">
    <property type="protein sequence ID" value="SCG60579.1"/>
    <property type="molecule type" value="Genomic_DNA"/>
</dbReference>
<reference evidence="2" key="1">
    <citation type="submission" date="2016-06" db="EMBL/GenBank/DDBJ databases">
        <authorList>
            <person name="Varghese N."/>
            <person name="Submissions Spin"/>
        </authorList>
    </citation>
    <scope>NUCLEOTIDE SEQUENCE [LARGE SCALE GENOMIC DNA]</scope>
    <source>
        <strain evidence="2">DSM 45647</strain>
    </source>
</reference>
<name>A0A1C5IRH1_9ACTN</name>
<evidence type="ECO:0000313" key="1">
    <source>
        <dbReference type="EMBL" id="SCG60579.1"/>
    </source>
</evidence>
<protein>
    <submittedName>
        <fullName evidence="1">Uncharacterized protein</fullName>
    </submittedName>
</protein>